<keyword evidence="7" id="KW-1185">Reference proteome</keyword>
<evidence type="ECO:0000256" key="1">
    <source>
        <dbReference type="ARBA" id="ARBA00005495"/>
    </source>
</evidence>
<dbReference type="Proteomes" id="UP001203410">
    <property type="component" value="Unassembled WGS sequence"/>
</dbReference>
<dbReference type="PANTHER" id="PTHR33337:SF40">
    <property type="entry name" value="CENP-V_GFA DOMAIN-CONTAINING PROTEIN-RELATED"/>
    <property type="match status" value="1"/>
</dbReference>
<protein>
    <submittedName>
        <fullName evidence="6">GFA family protein</fullName>
    </submittedName>
</protein>
<dbReference type="InterPro" id="IPR011057">
    <property type="entry name" value="Mss4-like_sf"/>
</dbReference>
<evidence type="ECO:0000313" key="6">
    <source>
        <dbReference type="EMBL" id="MCL6698111.1"/>
    </source>
</evidence>
<dbReference type="Gene3D" id="3.90.1590.10">
    <property type="entry name" value="glutathione-dependent formaldehyde- activating enzyme (gfa)"/>
    <property type="match status" value="1"/>
</dbReference>
<feature type="domain" description="CENP-V/GFA" evidence="5">
    <location>
        <begin position="2"/>
        <end position="116"/>
    </location>
</feature>
<evidence type="ECO:0000256" key="4">
    <source>
        <dbReference type="ARBA" id="ARBA00023239"/>
    </source>
</evidence>
<keyword evidence="4" id="KW-0456">Lyase</keyword>
<name>A0ABT0RT31_9SPHN</name>
<gene>
    <name evidence="6" type="ORF">LZ496_04835</name>
</gene>
<dbReference type="SUPFAM" id="SSF51316">
    <property type="entry name" value="Mss4-like"/>
    <property type="match status" value="1"/>
</dbReference>
<proteinExistence type="inferred from homology"/>
<reference evidence="6 7" key="1">
    <citation type="submission" date="2022-05" db="EMBL/GenBank/DDBJ databases">
        <authorList>
            <person name="Jo J.-H."/>
            <person name="Im W.-T."/>
        </authorList>
    </citation>
    <scope>NUCLEOTIDE SEQUENCE [LARGE SCALE GENOMIC DNA]</scope>
    <source>
        <strain evidence="6 7">NSE70-1</strain>
    </source>
</reference>
<keyword evidence="3" id="KW-0862">Zinc</keyword>
<evidence type="ECO:0000259" key="5">
    <source>
        <dbReference type="PROSITE" id="PS51891"/>
    </source>
</evidence>
<evidence type="ECO:0000256" key="3">
    <source>
        <dbReference type="ARBA" id="ARBA00022833"/>
    </source>
</evidence>
<dbReference type="PANTHER" id="PTHR33337">
    <property type="entry name" value="GFA DOMAIN-CONTAINING PROTEIN"/>
    <property type="match status" value="1"/>
</dbReference>
<sequence length="130" mass="14435">MPKGQCHCGAVHYEMPADTVHKAICHCSDCRRHAGAPMVAWGLVNKEALKVDGETKEYASSANGRRHFCPNCGTALFYTNDVIFPGLIDVQIATLDNPDEISPDVQIQTAERIGWMEGIERMPEFERYPG</sequence>
<comment type="caution">
    <text evidence="6">The sequence shown here is derived from an EMBL/GenBank/DDBJ whole genome shotgun (WGS) entry which is preliminary data.</text>
</comment>
<dbReference type="Pfam" id="PF04828">
    <property type="entry name" value="GFA"/>
    <property type="match status" value="1"/>
</dbReference>
<dbReference type="PROSITE" id="PS51891">
    <property type="entry name" value="CENP_V_GFA"/>
    <property type="match status" value="1"/>
</dbReference>
<accession>A0ABT0RT31</accession>
<organism evidence="6 7">
    <name type="scientific">Sphingomonas caseinilyticus</name>
    <dbReference type="NCBI Taxonomy" id="2908205"/>
    <lineage>
        <taxon>Bacteria</taxon>
        <taxon>Pseudomonadati</taxon>
        <taxon>Pseudomonadota</taxon>
        <taxon>Alphaproteobacteria</taxon>
        <taxon>Sphingomonadales</taxon>
        <taxon>Sphingomonadaceae</taxon>
        <taxon>Sphingomonas</taxon>
    </lineage>
</organism>
<dbReference type="RefSeq" id="WP_249903450.1">
    <property type="nucleotide sequence ID" value="NZ_JAMGBA010000001.1"/>
</dbReference>
<comment type="similarity">
    <text evidence="1">Belongs to the Gfa family.</text>
</comment>
<dbReference type="EMBL" id="JAMGBA010000001">
    <property type="protein sequence ID" value="MCL6698111.1"/>
    <property type="molecule type" value="Genomic_DNA"/>
</dbReference>
<keyword evidence="2" id="KW-0479">Metal-binding</keyword>
<evidence type="ECO:0000256" key="2">
    <source>
        <dbReference type="ARBA" id="ARBA00022723"/>
    </source>
</evidence>
<dbReference type="InterPro" id="IPR006913">
    <property type="entry name" value="CENP-V/GFA"/>
</dbReference>
<evidence type="ECO:0000313" key="7">
    <source>
        <dbReference type="Proteomes" id="UP001203410"/>
    </source>
</evidence>